<feature type="region of interest" description="Disordered" evidence="1">
    <location>
        <begin position="1"/>
        <end position="33"/>
    </location>
</feature>
<name>A0A0L6UKF4_9BASI</name>
<feature type="compositionally biased region" description="Polar residues" evidence="1">
    <location>
        <begin position="10"/>
        <end position="20"/>
    </location>
</feature>
<dbReference type="VEuPathDB" id="FungiDB:VP01_525g6"/>
<reference evidence="2 3" key="1">
    <citation type="submission" date="2015-08" db="EMBL/GenBank/DDBJ databases">
        <title>Next Generation Sequencing and Analysis of the Genome of Puccinia sorghi L Schw, the Causal Agent of Maize Common Rust.</title>
        <authorList>
            <person name="Rochi L."/>
            <person name="Burguener G."/>
            <person name="Darino M."/>
            <person name="Turjanski A."/>
            <person name="Kreff E."/>
            <person name="Dieguez M.J."/>
            <person name="Sacco F."/>
        </authorList>
    </citation>
    <scope>NUCLEOTIDE SEQUENCE [LARGE SCALE GENOMIC DNA]</scope>
    <source>
        <strain evidence="2 3">RO10H11247</strain>
    </source>
</reference>
<dbReference type="EMBL" id="LAVV01010453">
    <property type="protein sequence ID" value="KNZ49021.1"/>
    <property type="molecule type" value="Genomic_DNA"/>
</dbReference>
<organism evidence="2 3">
    <name type="scientific">Puccinia sorghi</name>
    <dbReference type="NCBI Taxonomy" id="27349"/>
    <lineage>
        <taxon>Eukaryota</taxon>
        <taxon>Fungi</taxon>
        <taxon>Dikarya</taxon>
        <taxon>Basidiomycota</taxon>
        <taxon>Pucciniomycotina</taxon>
        <taxon>Pucciniomycetes</taxon>
        <taxon>Pucciniales</taxon>
        <taxon>Pucciniaceae</taxon>
        <taxon>Puccinia</taxon>
    </lineage>
</organism>
<proteinExistence type="predicted"/>
<protein>
    <submittedName>
        <fullName evidence="2">Uncharacterized protein</fullName>
    </submittedName>
</protein>
<sequence length="255" mass="29093">MAKTKRNKQNKQNLSTTQNSQKRKLNKRKSAEKLQGTGIGRIEVYQKFFDWQVNTSNAEERKPMKIPAPLFILDSKAATWSDLVKTPQSQWVFIRSNIHQILLKPDLQAYGRKPGAKSRGVKSPFTIIKELINAQDDCFHTANLPPNWRNNLRSFEKSFLGRIIKAGLVDNKKAPALPLAKLVGDVYSQMHPQLKDATAHDINKAHYVPRKVTKRPQHFGIRLMTTLPHVETRNLSSDLPSQMLLSQPKPKSSQR</sequence>
<keyword evidence="3" id="KW-1185">Reference proteome</keyword>
<evidence type="ECO:0000313" key="3">
    <source>
        <dbReference type="Proteomes" id="UP000037035"/>
    </source>
</evidence>
<accession>A0A0L6UKF4</accession>
<gene>
    <name evidence="2" type="ORF">VP01_525g6</name>
</gene>
<feature type="region of interest" description="Disordered" evidence="1">
    <location>
        <begin position="236"/>
        <end position="255"/>
    </location>
</feature>
<feature type="compositionally biased region" description="Basic residues" evidence="1">
    <location>
        <begin position="21"/>
        <end position="30"/>
    </location>
</feature>
<evidence type="ECO:0000313" key="2">
    <source>
        <dbReference type="EMBL" id="KNZ49021.1"/>
    </source>
</evidence>
<dbReference type="AlphaFoldDB" id="A0A0L6UKF4"/>
<dbReference type="Proteomes" id="UP000037035">
    <property type="component" value="Unassembled WGS sequence"/>
</dbReference>
<comment type="caution">
    <text evidence="2">The sequence shown here is derived from an EMBL/GenBank/DDBJ whole genome shotgun (WGS) entry which is preliminary data.</text>
</comment>
<evidence type="ECO:0000256" key="1">
    <source>
        <dbReference type="SAM" id="MobiDB-lite"/>
    </source>
</evidence>